<protein>
    <recommendedName>
        <fullName evidence="3">Aspartate racemase</fullName>
    </recommendedName>
</protein>
<keyword evidence="2" id="KW-1185">Reference proteome</keyword>
<name>A0A516GSQ6_9FLAO</name>
<sequence length="221" mass="24524">MTHIKLAVLGLGSRTTAYYLSTLNLLYNNKFGAYGTCPLFLLNVDFNTINPLLPNTSKALSAIVGGYLNSLDAFGAQHIIIPNITLHETVDQLNVNTTVLHPIHLTISKIKAQHCSTIVLFASMYSMQSDYIRSHFRAHGIDVLLPSKTNMEFIDKVRTTVYNGTETPNLIAAFHTLLDDYSRTYPVVLGCTELSVLNLKTNPNLIDMAQLQMETAVNHMP</sequence>
<dbReference type="GO" id="GO:0047661">
    <property type="term" value="F:amino-acid racemase activity"/>
    <property type="evidence" value="ECO:0007669"/>
    <property type="project" value="InterPro"/>
</dbReference>
<accession>A0A516GSQ6</accession>
<evidence type="ECO:0000313" key="2">
    <source>
        <dbReference type="Proteomes" id="UP000319209"/>
    </source>
</evidence>
<proteinExistence type="predicted"/>
<dbReference type="SUPFAM" id="SSF53681">
    <property type="entry name" value="Aspartate/glutamate racemase"/>
    <property type="match status" value="2"/>
</dbReference>
<dbReference type="RefSeq" id="WP_143381422.1">
    <property type="nucleotide sequence ID" value="NZ_CP041637.1"/>
</dbReference>
<evidence type="ECO:0000313" key="1">
    <source>
        <dbReference type="EMBL" id="QDO94538.1"/>
    </source>
</evidence>
<reference evidence="1 2" key="1">
    <citation type="submission" date="2019-07" db="EMBL/GenBank/DDBJ databases">
        <title>Genome sequencing for Formosa sp. PS13.</title>
        <authorList>
            <person name="Park S.-J."/>
        </authorList>
    </citation>
    <scope>NUCLEOTIDE SEQUENCE [LARGE SCALE GENOMIC DNA]</scope>
    <source>
        <strain evidence="1 2">PS13</strain>
    </source>
</reference>
<organism evidence="1 2">
    <name type="scientific">Formosa sediminum</name>
    <dbReference type="NCBI Taxonomy" id="2594004"/>
    <lineage>
        <taxon>Bacteria</taxon>
        <taxon>Pseudomonadati</taxon>
        <taxon>Bacteroidota</taxon>
        <taxon>Flavobacteriia</taxon>
        <taxon>Flavobacteriales</taxon>
        <taxon>Flavobacteriaceae</taxon>
        <taxon>Formosa</taxon>
    </lineage>
</organism>
<dbReference type="Pfam" id="PF01177">
    <property type="entry name" value="Asp_Glu_race"/>
    <property type="match status" value="1"/>
</dbReference>
<dbReference type="OrthoDB" id="9803739at2"/>
<dbReference type="Gene3D" id="3.40.50.1860">
    <property type="match status" value="2"/>
</dbReference>
<dbReference type="Proteomes" id="UP000319209">
    <property type="component" value="Chromosome"/>
</dbReference>
<dbReference type="EMBL" id="CP041637">
    <property type="protein sequence ID" value="QDO94538.1"/>
    <property type="molecule type" value="Genomic_DNA"/>
</dbReference>
<dbReference type="InterPro" id="IPR001920">
    <property type="entry name" value="Asp/Glu_race"/>
</dbReference>
<evidence type="ECO:0008006" key="3">
    <source>
        <dbReference type="Google" id="ProtNLM"/>
    </source>
</evidence>
<gene>
    <name evidence="1" type="ORF">FNB79_11365</name>
</gene>
<dbReference type="KEGG" id="fop:FNB79_11365"/>
<dbReference type="InterPro" id="IPR015942">
    <property type="entry name" value="Asp/Glu/hydantoin_racemase"/>
</dbReference>
<dbReference type="AlphaFoldDB" id="A0A516GSQ6"/>